<evidence type="ECO:0000256" key="2">
    <source>
        <dbReference type="ARBA" id="ARBA00022598"/>
    </source>
</evidence>
<dbReference type="InterPro" id="IPR025110">
    <property type="entry name" value="AMP-bd_C"/>
</dbReference>
<dbReference type="EMBL" id="CALBWS010000003">
    <property type="protein sequence ID" value="CAH2713838.1"/>
    <property type="molecule type" value="Genomic_DNA"/>
</dbReference>
<comment type="caution">
    <text evidence="5">The sequence shown here is derived from an EMBL/GenBank/DDBJ whole genome shotgun (WGS) entry which is preliminary data.</text>
</comment>
<evidence type="ECO:0000256" key="1">
    <source>
        <dbReference type="ARBA" id="ARBA00006432"/>
    </source>
</evidence>
<dbReference type="Pfam" id="PF00501">
    <property type="entry name" value="AMP-binding"/>
    <property type="match status" value="1"/>
</dbReference>
<dbReference type="RefSeq" id="WP_248734166.1">
    <property type="nucleotide sequence ID" value="NZ_CALBWS010000003.1"/>
</dbReference>
<organism evidence="5 6">
    <name type="scientific">Neobacillus rhizosphaerae</name>
    <dbReference type="NCBI Taxonomy" id="2880965"/>
    <lineage>
        <taxon>Bacteria</taxon>
        <taxon>Bacillati</taxon>
        <taxon>Bacillota</taxon>
        <taxon>Bacilli</taxon>
        <taxon>Bacillales</taxon>
        <taxon>Bacillaceae</taxon>
        <taxon>Neobacillus</taxon>
    </lineage>
</organism>
<sequence length="652" mass="73014">MPAWKVNGVVKGMAKSWRDQYPVLNEKVEKVKAPFNRGIQWEGAEIYAYKDRPNSITEVLEKNIKDFPDKEAYVFHPTGIRMTWKEVGLKVNSVAHSLRYKYDFKKGDRLAIITGGSPEYIFSFFGAIKLGGIAVPINLGLASEGIATQVNKVRSKILVVSPHMWEKVKEIRDKLQHVEEIFVTGNQKVSEKCVPFSDLLKYENQIENVSEEVDEWDLCAISFTSGTTGSPKGTMTLHSNALACAQTIQDMVYGLSSVDVNICMPPLYHNTAVYCDIMPALLVGAKCVIMEAFSPLDAIKLIEKEKATFAVAAPIMLTFIMNHPEFKKHDCSSLTKLVFGGHASSESFINQLMKEFSLIAAVNAGSVSESTATGFGLPTEDTIRKITSCGLATACTEITVFDEEGNELTERDQIGEVAYKGQQTNAGYWEDKEKTNETFRKDGYVLSGDWAKIDEEGYLWLLDRKKDMIVRGGQNVYCIGVENQLYLNDKVLRAAVVGVPDQLFAERVKAVIVLKPGQTSTPQEIRDYCSKLVTYYEVPEYVVFAKELPANPAGKVLKQSLVDFWGVLDDEENAGKIFHKFMESIPSKLLDRELIKIEGTSLTPNQVFEHLKNNTDFSKKMAELFKKDGIVEFLKPDEARFKKSPIAVDNKR</sequence>
<dbReference type="EC" id="6.2.1.26" evidence="5"/>
<comment type="similarity">
    <text evidence="1">Belongs to the ATP-dependent AMP-binding enzyme family.</text>
</comment>
<feature type="domain" description="AMP-binding enzyme C-terminal" evidence="4">
    <location>
        <begin position="481"/>
        <end position="555"/>
    </location>
</feature>
<gene>
    <name evidence="5" type="primary">menE_1</name>
    <name evidence="5" type="ORF">BACCIP111895_00992</name>
</gene>
<dbReference type="Pfam" id="PF13193">
    <property type="entry name" value="AMP-binding_C"/>
    <property type="match status" value="1"/>
</dbReference>
<dbReference type="PANTHER" id="PTHR43201">
    <property type="entry name" value="ACYL-COA SYNTHETASE"/>
    <property type="match status" value="1"/>
</dbReference>
<evidence type="ECO:0000313" key="5">
    <source>
        <dbReference type="EMBL" id="CAH2713838.1"/>
    </source>
</evidence>
<dbReference type="Gene3D" id="3.40.50.12780">
    <property type="entry name" value="N-terminal domain of ligase-like"/>
    <property type="match status" value="1"/>
</dbReference>
<dbReference type="InterPro" id="IPR020845">
    <property type="entry name" value="AMP-binding_CS"/>
</dbReference>
<reference evidence="5" key="1">
    <citation type="submission" date="2022-04" db="EMBL/GenBank/DDBJ databases">
        <authorList>
            <person name="Criscuolo A."/>
        </authorList>
    </citation>
    <scope>NUCLEOTIDE SEQUENCE</scope>
    <source>
        <strain evidence="5">CIP111895</strain>
    </source>
</reference>
<dbReference type="InterPro" id="IPR000873">
    <property type="entry name" value="AMP-dep_synth/lig_dom"/>
</dbReference>
<keyword evidence="2 5" id="KW-0436">Ligase</keyword>
<accession>A0ABM9EMN8</accession>
<evidence type="ECO:0000313" key="6">
    <source>
        <dbReference type="Proteomes" id="UP000838308"/>
    </source>
</evidence>
<dbReference type="InterPro" id="IPR042099">
    <property type="entry name" value="ANL_N_sf"/>
</dbReference>
<dbReference type="GO" id="GO:0008756">
    <property type="term" value="F:o-succinylbenzoate-CoA ligase activity"/>
    <property type="evidence" value="ECO:0007669"/>
    <property type="project" value="UniProtKB-EC"/>
</dbReference>
<dbReference type="PROSITE" id="PS00455">
    <property type="entry name" value="AMP_BINDING"/>
    <property type="match status" value="1"/>
</dbReference>
<feature type="domain" description="AMP-dependent synthetase/ligase" evidence="3">
    <location>
        <begin position="60"/>
        <end position="429"/>
    </location>
</feature>
<dbReference type="PANTHER" id="PTHR43201:SF5">
    <property type="entry name" value="MEDIUM-CHAIN ACYL-COA LIGASE ACSF2, MITOCHONDRIAL"/>
    <property type="match status" value="1"/>
</dbReference>
<dbReference type="SUPFAM" id="SSF56801">
    <property type="entry name" value="Acetyl-CoA synthetase-like"/>
    <property type="match status" value="1"/>
</dbReference>
<protein>
    <submittedName>
        <fullName evidence="5">2-succinylbenzoate--CoA ligase</fullName>
        <ecNumber evidence="5">6.2.1.26</ecNumber>
    </submittedName>
</protein>
<name>A0ABM9EMN8_9BACI</name>
<dbReference type="Proteomes" id="UP000838308">
    <property type="component" value="Unassembled WGS sequence"/>
</dbReference>
<dbReference type="InterPro" id="IPR045851">
    <property type="entry name" value="AMP-bd_C_sf"/>
</dbReference>
<evidence type="ECO:0000259" key="3">
    <source>
        <dbReference type="Pfam" id="PF00501"/>
    </source>
</evidence>
<keyword evidence="6" id="KW-1185">Reference proteome</keyword>
<proteinExistence type="inferred from homology"/>
<dbReference type="Gene3D" id="3.30.300.30">
    <property type="match status" value="1"/>
</dbReference>
<evidence type="ECO:0000259" key="4">
    <source>
        <dbReference type="Pfam" id="PF13193"/>
    </source>
</evidence>